<reference evidence="2 3" key="1">
    <citation type="submission" date="2017-10" db="EMBL/GenBank/DDBJ databases">
        <title>Sequencing the genomes of 1000 actinobacteria strains.</title>
        <authorList>
            <person name="Klenk H.-P."/>
        </authorList>
    </citation>
    <scope>NUCLEOTIDE SEQUENCE [LARGE SCALE GENOMIC DNA]</scope>
    <source>
        <strain evidence="2 3">DSM 20688</strain>
    </source>
</reference>
<dbReference type="GO" id="GO:0030151">
    <property type="term" value="F:molybdenum ion binding"/>
    <property type="evidence" value="ECO:0007669"/>
    <property type="project" value="InterPro"/>
</dbReference>
<proteinExistence type="predicted"/>
<dbReference type="PROSITE" id="PS51340">
    <property type="entry name" value="MOSC"/>
    <property type="match status" value="1"/>
</dbReference>
<dbReference type="Gene3D" id="2.40.33.20">
    <property type="entry name" value="PK beta-barrel domain-like"/>
    <property type="match status" value="1"/>
</dbReference>
<dbReference type="PANTHER" id="PTHR30212">
    <property type="entry name" value="PROTEIN YIIM"/>
    <property type="match status" value="1"/>
</dbReference>
<accession>A0A2A9DLQ4</accession>
<dbReference type="AlphaFoldDB" id="A0A2A9DLQ4"/>
<dbReference type="STRING" id="1724.GCA_001044175_00023"/>
<dbReference type="PANTHER" id="PTHR30212:SF2">
    <property type="entry name" value="PROTEIN YIIM"/>
    <property type="match status" value="1"/>
</dbReference>
<evidence type="ECO:0000259" key="1">
    <source>
        <dbReference type="PROSITE" id="PS51340"/>
    </source>
</evidence>
<keyword evidence="3" id="KW-1185">Reference proteome</keyword>
<dbReference type="Proteomes" id="UP000221653">
    <property type="component" value="Unassembled WGS sequence"/>
</dbReference>
<dbReference type="EMBL" id="PDJF01000001">
    <property type="protein sequence ID" value="PFG27628.1"/>
    <property type="molecule type" value="Genomic_DNA"/>
</dbReference>
<sequence length="212" mass="23008">MRVLSTNIGQPRPSGVPRYAMTGIDKRPQPYVQVSAPGPEYGDGSGVLHDVVGDSQCHGGEQKAVYAFAREELDYWESILGRSLPNGVFGENLTTEGIDLSRLVINQQVQIGEVLLEVSVPRSPCAKFAAWVQHPGWLKKFTAHGDCGAYFRVVSPGVIRPADPIVLREAPDHGITMAEAFAAKMGNKEIARKVVAAHCLPGHHHEGLLRLV</sequence>
<gene>
    <name evidence="2" type="ORF">ATK06_0700</name>
</gene>
<dbReference type="InterPro" id="IPR005302">
    <property type="entry name" value="MoCF_Sase_C"/>
</dbReference>
<dbReference type="GO" id="GO:0003824">
    <property type="term" value="F:catalytic activity"/>
    <property type="evidence" value="ECO:0007669"/>
    <property type="project" value="InterPro"/>
</dbReference>
<dbReference type="Pfam" id="PF03473">
    <property type="entry name" value="MOSC"/>
    <property type="match status" value="1"/>
</dbReference>
<comment type="caution">
    <text evidence="2">The sequence shown here is derived from an EMBL/GenBank/DDBJ whole genome shotgun (WGS) entry which is preliminary data.</text>
</comment>
<protein>
    <submittedName>
        <fullName evidence="2">MOSC domain-containing protein YiiM</fullName>
    </submittedName>
</protein>
<dbReference type="OrthoDB" id="9786134at2"/>
<dbReference type="GO" id="GO:0030170">
    <property type="term" value="F:pyridoxal phosphate binding"/>
    <property type="evidence" value="ECO:0007669"/>
    <property type="project" value="InterPro"/>
</dbReference>
<evidence type="ECO:0000313" key="2">
    <source>
        <dbReference type="EMBL" id="PFG27628.1"/>
    </source>
</evidence>
<evidence type="ECO:0000313" key="3">
    <source>
        <dbReference type="Proteomes" id="UP000221653"/>
    </source>
</evidence>
<dbReference type="InterPro" id="IPR052353">
    <property type="entry name" value="Benzoxazolinone_Detox_Enz"/>
</dbReference>
<feature type="domain" description="MOSC" evidence="1">
    <location>
        <begin position="34"/>
        <end position="168"/>
    </location>
</feature>
<name>A0A2A9DLQ4_9CORY</name>
<dbReference type="SUPFAM" id="SSF50800">
    <property type="entry name" value="PK beta-barrel domain-like"/>
    <property type="match status" value="1"/>
</dbReference>
<organism evidence="2 3">
    <name type="scientific">Corynebacterium renale</name>
    <dbReference type="NCBI Taxonomy" id="1724"/>
    <lineage>
        <taxon>Bacteria</taxon>
        <taxon>Bacillati</taxon>
        <taxon>Actinomycetota</taxon>
        <taxon>Actinomycetes</taxon>
        <taxon>Mycobacteriales</taxon>
        <taxon>Corynebacteriaceae</taxon>
        <taxon>Corynebacterium</taxon>
    </lineage>
</organism>
<dbReference type="InterPro" id="IPR011037">
    <property type="entry name" value="Pyrv_Knase-like_insert_dom_sf"/>
</dbReference>
<dbReference type="RefSeq" id="WP_048378760.1">
    <property type="nucleotide sequence ID" value="NZ_LDYE01000001.1"/>
</dbReference>